<comment type="caution">
    <text evidence="2">The sequence shown here is derived from an EMBL/GenBank/DDBJ whole genome shotgun (WGS) entry which is preliminary data.</text>
</comment>
<reference evidence="2" key="1">
    <citation type="submission" date="2023-10" db="EMBL/GenBank/DDBJ databases">
        <authorList>
            <person name="Chen Y."/>
            <person name="Shah S."/>
            <person name="Dougan E. K."/>
            <person name="Thang M."/>
            <person name="Chan C."/>
        </authorList>
    </citation>
    <scope>NUCLEOTIDE SEQUENCE [LARGE SCALE GENOMIC DNA]</scope>
</reference>
<accession>A0ABN9YK30</accession>
<name>A0ABN9YK30_9DINO</name>
<feature type="compositionally biased region" description="Acidic residues" evidence="1">
    <location>
        <begin position="85"/>
        <end position="112"/>
    </location>
</feature>
<feature type="region of interest" description="Disordered" evidence="1">
    <location>
        <begin position="1"/>
        <end position="176"/>
    </location>
</feature>
<sequence>MQAVASASRERFTASASEKRGPLQRAGRGSSCPPRLPARSVRAATGMNPRAFDSDDGDGTDGKAFGGNSDESGESGEEEAHIVDEAEESEEEEDGRGDDISDDPFADEEDDDRPMATPSSRGRRRPAAGKAGGDDQGAGPARRRARDHDGSGSRAAGRRRSSVASQPRRTPQKTMSTEELFDLIVASPAKMENHAEVFDAALAIRMYVQKALEEDFKVDNKPCDVFLREEKKRFEGQDMCDSLEVEPAIRQASAARGTLESFAEDTKKWKHSLTFSEQRQAFEKLVESWGAALDELDGCRDCLKRCSEDSKAGKSQARKAWHENEAKISKWLESSGNNIPGNLAKVMGEVVYADAHDPAHVGIADTYRAPPEFGPAGEDDTRDSYFSGPKTVLAKEVGGQDGAAPSPSPWHAAVRSYFDTHKEAIAQRKETQEGKLKNAPDQAAIVGTVDTSSSISQLGGADDGAKKWFEDLTFTREVVVSTRCMFLDLTVRGNFLRGHSQWIKIWHGSVACFLVSPEQFEKNNDLQAWLAGCDLDDLKGNMAMILRAGSAIFVPTGWSMIYVGLPTDVDLRAAVPKLAPRGRQAQSKGPPKDPRLHEETVTVGFTPIYDDGSLAGVSNGTKVLLASNLALAEAALPQQLAADSTLSQWKQQLSS</sequence>
<protein>
    <recommendedName>
        <fullName evidence="4">Bifunctional lysine-specific demethylase and histidyl-hydroxylase</fullName>
    </recommendedName>
</protein>
<evidence type="ECO:0000256" key="1">
    <source>
        <dbReference type="SAM" id="MobiDB-lite"/>
    </source>
</evidence>
<keyword evidence="3" id="KW-1185">Reference proteome</keyword>
<dbReference type="Proteomes" id="UP001189429">
    <property type="component" value="Unassembled WGS sequence"/>
</dbReference>
<feature type="compositionally biased region" description="Polar residues" evidence="1">
    <location>
        <begin position="167"/>
        <end position="176"/>
    </location>
</feature>
<proteinExistence type="predicted"/>
<evidence type="ECO:0000313" key="2">
    <source>
        <dbReference type="EMBL" id="CAK0911593.1"/>
    </source>
</evidence>
<feature type="compositionally biased region" description="Basic and acidic residues" evidence="1">
    <location>
        <begin position="8"/>
        <end position="21"/>
    </location>
</feature>
<evidence type="ECO:0008006" key="4">
    <source>
        <dbReference type="Google" id="ProtNLM"/>
    </source>
</evidence>
<gene>
    <name evidence="2" type="ORF">PCOR1329_LOCUS85432</name>
</gene>
<dbReference type="EMBL" id="CAUYUJ010022614">
    <property type="protein sequence ID" value="CAK0911593.1"/>
    <property type="molecule type" value="Genomic_DNA"/>
</dbReference>
<evidence type="ECO:0000313" key="3">
    <source>
        <dbReference type="Proteomes" id="UP001189429"/>
    </source>
</evidence>
<organism evidence="2 3">
    <name type="scientific">Prorocentrum cordatum</name>
    <dbReference type="NCBI Taxonomy" id="2364126"/>
    <lineage>
        <taxon>Eukaryota</taxon>
        <taxon>Sar</taxon>
        <taxon>Alveolata</taxon>
        <taxon>Dinophyceae</taxon>
        <taxon>Prorocentrales</taxon>
        <taxon>Prorocentraceae</taxon>
        <taxon>Prorocentrum</taxon>
    </lineage>
</organism>